<feature type="domain" description="Activator of Hsp90 ATPase homologue 1/2-like C-terminal" evidence="2">
    <location>
        <begin position="13"/>
        <end position="138"/>
    </location>
</feature>
<dbReference type="InterPro" id="IPR013538">
    <property type="entry name" value="ASHA1/2-like_C"/>
</dbReference>
<evidence type="ECO:0000313" key="4">
    <source>
        <dbReference type="Proteomes" id="UP000023541"/>
    </source>
</evidence>
<gene>
    <name evidence="3" type="ORF">ATO12_00475</name>
</gene>
<comment type="caution">
    <text evidence="3">The sequence shown here is derived from an EMBL/GenBank/DDBJ whole genome shotgun (WGS) entry which is preliminary data.</text>
</comment>
<organism evidence="3 4">
    <name type="scientific">Aquimarina atlantica</name>
    <dbReference type="NCBI Taxonomy" id="1317122"/>
    <lineage>
        <taxon>Bacteria</taxon>
        <taxon>Pseudomonadati</taxon>
        <taxon>Bacteroidota</taxon>
        <taxon>Flavobacteriia</taxon>
        <taxon>Flavobacteriales</taxon>
        <taxon>Flavobacteriaceae</taxon>
        <taxon>Aquimarina</taxon>
    </lineage>
</organism>
<keyword evidence="4" id="KW-1185">Reference proteome</keyword>
<dbReference type="CDD" id="cd07814">
    <property type="entry name" value="SRPBCC_CalC_Aha1-like"/>
    <property type="match status" value="1"/>
</dbReference>
<dbReference type="EMBL" id="AQRA01000001">
    <property type="protein sequence ID" value="EZH75284.1"/>
    <property type="molecule type" value="Genomic_DNA"/>
</dbReference>
<comment type="similarity">
    <text evidence="1">Belongs to the AHA1 family.</text>
</comment>
<evidence type="ECO:0000259" key="2">
    <source>
        <dbReference type="Pfam" id="PF08327"/>
    </source>
</evidence>
<dbReference type="AlphaFoldDB" id="A0A023BZA6"/>
<name>A0A023BZA6_9FLAO</name>
<dbReference type="OrthoDB" id="2355173at2"/>
<proteinExistence type="inferred from homology"/>
<dbReference type="eggNOG" id="COG3832">
    <property type="taxonomic scope" value="Bacteria"/>
</dbReference>
<dbReference type="Proteomes" id="UP000023541">
    <property type="component" value="Unassembled WGS sequence"/>
</dbReference>
<sequence length="155" mass="17891">MNTKPLIVKHEFDAPVALVWRALTELNLIKQWYFDMSEFKAEVGFKFQFDGKGKTGINYTHLCEIIEVIPKQKLKHTWAYKGYEGQSVVTFELFQNGNKTILQLTHEGLGNLADCPDFVPENFTEGWTYLLNALQDFLDKLESTEKHDTTCPNNL</sequence>
<dbReference type="InterPro" id="IPR023393">
    <property type="entry name" value="START-like_dom_sf"/>
</dbReference>
<dbReference type="SUPFAM" id="SSF55961">
    <property type="entry name" value="Bet v1-like"/>
    <property type="match status" value="1"/>
</dbReference>
<dbReference type="RefSeq" id="WP_051575506.1">
    <property type="nucleotide sequence ID" value="NZ_AQRA01000001.1"/>
</dbReference>
<protein>
    <recommendedName>
        <fullName evidence="2">Activator of Hsp90 ATPase homologue 1/2-like C-terminal domain-containing protein</fullName>
    </recommendedName>
</protein>
<dbReference type="Pfam" id="PF08327">
    <property type="entry name" value="AHSA1"/>
    <property type="match status" value="1"/>
</dbReference>
<dbReference type="STRING" id="1317122.ATO12_00475"/>
<evidence type="ECO:0000313" key="3">
    <source>
        <dbReference type="EMBL" id="EZH75284.1"/>
    </source>
</evidence>
<evidence type="ECO:0000256" key="1">
    <source>
        <dbReference type="ARBA" id="ARBA00006817"/>
    </source>
</evidence>
<reference evidence="3 4" key="1">
    <citation type="submission" date="2014-04" db="EMBL/GenBank/DDBJ databases">
        <title>Aquimarina sp. 22II-S11-z7 Genome Sequencing.</title>
        <authorList>
            <person name="Lai Q."/>
        </authorList>
    </citation>
    <scope>NUCLEOTIDE SEQUENCE [LARGE SCALE GENOMIC DNA]</scope>
    <source>
        <strain evidence="3 4">22II-S11-z7</strain>
    </source>
</reference>
<dbReference type="Gene3D" id="3.30.530.20">
    <property type="match status" value="1"/>
</dbReference>
<accession>A0A023BZA6</accession>